<comment type="similarity">
    <text evidence="8">Belongs to the importin beta family. Importin beta-2 subfamily.</text>
</comment>
<dbReference type="PROSITE" id="PS50077">
    <property type="entry name" value="HEAT_REPEAT"/>
    <property type="match status" value="1"/>
</dbReference>
<keyword evidence="7" id="KW-0539">Nucleus</keyword>
<feature type="compositionally biased region" description="Acidic residues" evidence="10">
    <location>
        <begin position="353"/>
        <end position="367"/>
    </location>
</feature>
<evidence type="ECO:0000256" key="8">
    <source>
        <dbReference type="ARBA" id="ARBA00038423"/>
    </source>
</evidence>
<dbReference type="InterPro" id="IPR011989">
    <property type="entry name" value="ARM-like"/>
</dbReference>
<dbReference type="GO" id="GO:0031981">
    <property type="term" value="C:nuclear lumen"/>
    <property type="evidence" value="ECO:0007669"/>
    <property type="project" value="UniProtKB-ARBA"/>
</dbReference>
<keyword evidence="12" id="KW-1185">Reference proteome</keyword>
<dbReference type="SUPFAM" id="SSF48371">
    <property type="entry name" value="ARM repeat"/>
    <property type="match status" value="1"/>
</dbReference>
<sequence>MASWSPEENIVGQLATILSQAASPSRAARDQAKIAMEEASSHPDINNYLVYLLVTKEAQVPTNIRATAGLVLKNTLRNSIDRLGYVKEEIVKGLVDPDHMIRNVASIVVTSVLSLVKIGGWPEILGQLLQLIESSSIDAQEGAIYALARICEDSAAELDTDHTGRGDRPTNTLIPTLITVCSSQSPKIRGQAIFCLIQFIPLQSQAFLAHIDEFMQALFTLANDSDSKIRSNIARAFKALFEVRADKIIPHMDGVVSFCLHCIKDDDDEVALEGAEFILTMADSPLEPELVRHHLPNIIPVILSTMVYSDMDIMLLDSLDEDNENVADRAEDIKPVHIKQKEGHQAKSKRGGDEDDEDDEDNEDPEDILSTWNLRKCSAAALDTFAGKYATLVLQIAQPHLLERVNSSEWQIRESGVLAFGAIAQGCQVQGEAMFVPELVPFLIKMLSDEHAPIREMACWTLSRYVEPVCESQELFNPVFHGVLACSLDRNKKVQEAGCNALSVIAEYAGSMLLPYAKPLCYHFQQCFQKYQLRSMLTLYECIQSVVIAISPAMTDPEILEILMAPIVSRWQTHDDTDIELLPLLSCIAAVAANARESFAPYASVVFERSAKIVHQIFVMEERFKQDPVNCEAPELDFAVCGIDVVDGLVQGLQSKVVPLLNTCQNPSFMDLVMASLQCDMMEVRQSGYALIGDMAIYCVDELRPHLAKLVPEAISQIEVSEQIADAVCNNSMWALGELSLQVGRDLVPYFTDLFQRLGTVLMNQSAAYTLMENAAITIGRMGISMSAEIAPHLGIFIENWLMVMTDVEETNEKDTAFQGLCIVIGSNPGALSGQEQLGRLLRSFAYYYTPSPDLKKLISEVINGYRAHVSNFDEVLKLLGQDIVYQLQSEYGI</sequence>
<dbReference type="STRING" id="45607.A0A2T0FG23"/>
<dbReference type="PANTHER" id="PTHR10527">
    <property type="entry name" value="IMPORTIN BETA"/>
    <property type="match status" value="1"/>
</dbReference>
<evidence type="ECO:0000256" key="7">
    <source>
        <dbReference type="ARBA" id="ARBA00023242"/>
    </source>
</evidence>
<keyword evidence="6" id="KW-0653">Protein transport</keyword>
<feature type="region of interest" description="Disordered" evidence="10">
    <location>
        <begin position="330"/>
        <end position="367"/>
    </location>
</feature>
<name>A0A2T0FG23_9ASCO</name>
<dbReference type="GeneID" id="36515278"/>
<protein>
    <submittedName>
        <fullName evidence="11">Importin subunit beta-2</fullName>
    </submittedName>
</protein>
<dbReference type="GO" id="GO:0005737">
    <property type="term" value="C:cytoplasm"/>
    <property type="evidence" value="ECO:0007669"/>
    <property type="project" value="UniProtKB-SubCell"/>
</dbReference>
<evidence type="ECO:0000256" key="4">
    <source>
        <dbReference type="ARBA" id="ARBA00022490"/>
    </source>
</evidence>
<keyword evidence="3" id="KW-0813">Transport</keyword>
<dbReference type="InterPro" id="IPR021133">
    <property type="entry name" value="HEAT_type_2"/>
</dbReference>
<keyword evidence="5" id="KW-0677">Repeat</keyword>
<evidence type="ECO:0000256" key="3">
    <source>
        <dbReference type="ARBA" id="ARBA00022448"/>
    </source>
</evidence>
<dbReference type="InterPro" id="IPR040122">
    <property type="entry name" value="Importin_beta"/>
</dbReference>
<evidence type="ECO:0000313" key="12">
    <source>
        <dbReference type="Proteomes" id="UP000238350"/>
    </source>
</evidence>
<evidence type="ECO:0000256" key="6">
    <source>
        <dbReference type="ARBA" id="ARBA00022927"/>
    </source>
</evidence>
<evidence type="ECO:0000256" key="2">
    <source>
        <dbReference type="ARBA" id="ARBA00004496"/>
    </source>
</evidence>
<dbReference type="FunFam" id="1.25.10.10:FF:000028">
    <property type="entry name" value="Transportin-1 isoform 1"/>
    <property type="match status" value="1"/>
</dbReference>
<dbReference type="AlphaFoldDB" id="A0A2T0FG23"/>
<dbReference type="RefSeq" id="XP_024663855.1">
    <property type="nucleotide sequence ID" value="XM_024808087.1"/>
</dbReference>
<feature type="compositionally biased region" description="Basic and acidic residues" evidence="10">
    <location>
        <begin position="330"/>
        <end position="345"/>
    </location>
</feature>
<comment type="caution">
    <text evidence="11">The sequence shown here is derived from an EMBL/GenBank/DDBJ whole genome shotgun (WGS) entry which is preliminary data.</text>
</comment>
<evidence type="ECO:0000256" key="9">
    <source>
        <dbReference type="PROSITE-ProRule" id="PRU00103"/>
    </source>
</evidence>
<proteinExistence type="inferred from homology"/>
<comment type="subcellular location">
    <subcellularLocation>
        <location evidence="2">Cytoplasm</location>
    </subcellularLocation>
    <subcellularLocation>
        <location evidence="1">Nucleus</location>
    </subcellularLocation>
</comment>
<evidence type="ECO:0000256" key="5">
    <source>
        <dbReference type="ARBA" id="ARBA00022737"/>
    </source>
</evidence>
<dbReference type="InterPro" id="IPR016024">
    <property type="entry name" value="ARM-type_fold"/>
</dbReference>
<evidence type="ECO:0000256" key="10">
    <source>
        <dbReference type="SAM" id="MobiDB-lite"/>
    </source>
</evidence>
<reference evidence="11 12" key="1">
    <citation type="submission" date="2017-04" db="EMBL/GenBank/DDBJ databases">
        <title>Genome sequencing of [Candida] sorbophila.</title>
        <authorList>
            <person name="Ahn J.O."/>
        </authorList>
    </citation>
    <scope>NUCLEOTIDE SEQUENCE [LARGE SCALE GENOMIC DNA]</scope>
    <source>
        <strain evidence="11 12">DS02</strain>
    </source>
</reference>
<dbReference type="Proteomes" id="UP000238350">
    <property type="component" value="Unassembled WGS sequence"/>
</dbReference>
<evidence type="ECO:0000256" key="1">
    <source>
        <dbReference type="ARBA" id="ARBA00004123"/>
    </source>
</evidence>
<dbReference type="EMBL" id="NDIQ01000001">
    <property type="protein sequence ID" value="PRT53909.1"/>
    <property type="molecule type" value="Genomic_DNA"/>
</dbReference>
<keyword evidence="4" id="KW-0963">Cytoplasm</keyword>
<dbReference type="Gene3D" id="1.25.10.10">
    <property type="entry name" value="Leucine-rich Repeat Variant"/>
    <property type="match status" value="1"/>
</dbReference>
<organism evidence="11 12">
    <name type="scientific">Wickerhamiella sorbophila</name>
    <dbReference type="NCBI Taxonomy" id="45607"/>
    <lineage>
        <taxon>Eukaryota</taxon>
        <taxon>Fungi</taxon>
        <taxon>Dikarya</taxon>
        <taxon>Ascomycota</taxon>
        <taxon>Saccharomycotina</taxon>
        <taxon>Dipodascomycetes</taxon>
        <taxon>Dipodascales</taxon>
        <taxon>Trichomonascaceae</taxon>
        <taxon>Wickerhamiella</taxon>
    </lineage>
</organism>
<feature type="repeat" description="HEAT" evidence="9">
    <location>
        <begin position="439"/>
        <end position="473"/>
    </location>
</feature>
<dbReference type="OrthoDB" id="951172at2759"/>
<dbReference type="GO" id="GO:0006606">
    <property type="term" value="P:protein import into nucleus"/>
    <property type="evidence" value="ECO:0007669"/>
    <property type="project" value="InterPro"/>
</dbReference>
<gene>
    <name evidence="11" type="ORF">B9G98_01529</name>
</gene>
<evidence type="ECO:0000313" key="11">
    <source>
        <dbReference type="EMBL" id="PRT53909.1"/>
    </source>
</evidence>
<dbReference type="Pfam" id="PF13513">
    <property type="entry name" value="HEAT_EZ"/>
    <property type="match status" value="1"/>
</dbReference>
<accession>A0A2T0FG23</accession>